<evidence type="ECO:0000256" key="1">
    <source>
        <dbReference type="SAM" id="Phobius"/>
    </source>
</evidence>
<protein>
    <submittedName>
        <fullName evidence="3">Uncharacterized protein</fullName>
    </submittedName>
</protein>
<organism evidence="3 5">
    <name type="scientific">Adineta steineri</name>
    <dbReference type="NCBI Taxonomy" id="433720"/>
    <lineage>
        <taxon>Eukaryota</taxon>
        <taxon>Metazoa</taxon>
        <taxon>Spiralia</taxon>
        <taxon>Gnathifera</taxon>
        <taxon>Rotifera</taxon>
        <taxon>Eurotatoria</taxon>
        <taxon>Bdelloidea</taxon>
        <taxon>Adinetida</taxon>
        <taxon>Adinetidae</taxon>
        <taxon>Adineta</taxon>
    </lineage>
</organism>
<evidence type="ECO:0000313" key="3">
    <source>
        <dbReference type="EMBL" id="CAF1220418.1"/>
    </source>
</evidence>
<comment type="caution">
    <text evidence="3">The sequence shown here is derived from an EMBL/GenBank/DDBJ whole genome shotgun (WGS) entry which is preliminary data.</text>
</comment>
<accession>A0A814XUC6</accession>
<reference evidence="3" key="1">
    <citation type="submission" date="2021-02" db="EMBL/GenBank/DDBJ databases">
        <authorList>
            <person name="Nowell W R."/>
        </authorList>
    </citation>
    <scope>NUCLEOTIDE SEQUENCE</scope>
</reference>
<dbReference type="Proteomes" id="UP000663832">
    <property type="component" value="Unassembled WGS sequence"/>
</dbReference>
<feature type="transmembrane region" description="Helical" evidence="1">
    <location>
        <begin position="125"/>
        <end position="149"/>
    </location>
</feature>
<dbReference type="Proteomes" id="UP000663877">
    <property type="component" value="Unassembled WGS sequence"/>
</dbReference>
<dbReference type="EMBL" id="CAJNOM010000059">
    <property type="protein sequence ID" value="CAF0948459.1"/>
    <property type="molecule type" value="Genomic_DNA"/>
</dbReference>
<keyword evidence="1" id="KW-1133">Transmembrane helix</keyword>
<evidence type="ECO:0000313" key="5">
    <source>
        <dbReference type="Proteomes" id="UP000663877"/>
    </source>
</evidence>
<proteinExistence type="predicted"/>
<keyword evidence="4" id="KW-1185">Reference proteome</keyword>
<feature type="transmembrane region" description="Helical" evidence="1">
    <location>
        <begin position="740"/>
        <end position="763"/>
    </location>
</feature>
<feature type="transmembrane region" description="Helical" evidence="1">
    <location>
        <begin position="60"/>
        <end position="91"/>
    </location>
</feature>
<dbReference type="AlphaFoldDB" id="A0A814XUC6"/>
<dbReference type="OrthoDB" id="10063988at2759"/>
<keyword evidence="1" id="KW-0472">Membrane</keyword>
<keyword evidence="1" id="KW-0812">Transmembrane</keyword>
<name>A0A814XUC6_9BILA</name>
<dbReference type="EMBL" id="CAJNOI010000272">
    <property type="protein sequence ID" value="CAF1220418.1"/>
    <property type="molecule type" value="Genomic_DNA"/>
</dbReference>
<gene>
    <name evidence="3" type="ORF">BJG266_LOCUS27948</name>
    <name evidence="2" type="ORF">QVE165_LOCUS12071</name>
</gene>
<evidence type="ECO:0000313" key="2">
    <source>
        <dbReference type="EMBL" id="CAF0948459.1"/>
    </source>
</evidence>
<sequence length="791" mass="85660">MILLACFDRFALTSTRAIMRKFTKPKAALKIISGATLFGLLISIHLPILETVKNNRCSTFGTYGIFFGIYMICVFGLILPILTILFAFLILKNLKEVRGRVHPVAGSNNAFQNVLTRRDINLIKLVLAEVVIGILFTTIAPLDILYAALTISFSIIVQGSHFRGGTITWRPLNNTPSGSTVAVQVRERFSWNRATYYCDDTTIAAQGIIGSGYLVQGVSGSYAPWTNMNTAIACTDYSVALTVSSGEHFETQTFPLNIAFSIGFVSSAWFANLAVGGNGGWSVICRINTALRPDGYINSSPIAVTLPIIYKQITIQQVHVIQMSDFDGTDTLRCRWSTSSSNLNNYDECSGVCMGIPLYINLIQTNCTLVFSLAVAGQYAAAALQIEDYYSSSSTTPMSSVPLQFLFYGYAAPTGSCTTPPAIIGNRPNRACIGTPIGSNVTEYIIIQVYCPGHAITDLVSSAPTGMKKSAIINSSPNVYEIILSWVPISTQYGPQSFCAGAVDTIALQSNQWCITFLVGFESPDIIRPSLVQGSASPIGTVFQNQSLFSIQTTKSVNRPTLNNTYIYFTDATANNTLVQKFDCGWDPNVIYTGFTTIVRFPVAPWIPGHFYYVTFDSGVASGTEFCGPESAPIYDPTYWVFNIWDPAVSSTTTTTTTPPTTHTVTSLHTTTTSINTACTTSGIVATTTTAVTTTTTVTTTIATTAAPTTAAPTTASASTATAVPVMYPEDFINACKQPITVVTVAIMSTMAAIQSLVMYAAFTKFSNMFNPLKKKALQRHAQRMRNINRR</sequence>
<evidence type="ECO:0000313" key="4">
    <source>
        <dbReference type="Proteomes" id="UP000663832"/>
    </source>
</evidence>
<feature type="transmembrane region" description="Helical" evidence="1">
    <location>
        <begin position="27"/>
        <end position="48"/>
    </location>
</feature>